<dbReference type="RefSeq" id="WP_114243356.1">
    <property type="nucleotide sequence ID" value="NZ_CP027306.1"/>
</dbReference>
<protein>
    <submittedName>
        <fullName evidence="2">Proteinase inhibitor I36 SMPI</fullName>
    </submittedName>
</protein>
<evidence type="ECO:0000256" key="1">
    <source>
        <dbReference type="SAM" id="SignalP"/>
    </source>
</evidence>
<evidence type="ECO:0000313" key="3">
    <source>
        <dbReference type="Proteomes" id="UP000252698"/>
    </source>
</evidence>
<dbReference type="EMBL" id="CP027306">
    <property type="protein sequence ID" value="AXE76694.1"/>
    <property type="molecule type" value="Genomic_DNA"/>
</dbReference>
<proteinExistence type="predicted"/>
<feature type="chain" id="PRO_5038771507" evidence="1">
    <location>
        <begin position="24"/>
        <end position="131"/>
    </location>
</feature>
<dbReference type="KEGG" id="sata:C5746_07020"/>
<accession>A0A2Z5J8U6</accession>
<name>A0A2Z5J8U6_STRAR</name>
<evidence type="ECO:0000313" key="2">
    <source>
        <dbReference type="EMBL" id="AXE76694.1"/>
    </source>
</evidence>
<dbReference type="Proteomes" id="UP000252698">
    <property type="component" value="Chromosome"/>
</dbReference>
<dbReference type="Pfam" id="PF03995">
    <property type="entry name" value="Inhibitor_I36"/>
    <property type="match status" value="1"/>
</dbReference>
<dbReference type="AlphaFoldDB" id="A0A2Z5J8U6"/>
<sequence length="131" mass="13461">MKWKQKVAVVGAALAMAAGGVMATAAPAAAVGGCPADTLCLYGGNDFTDLKVKTASTNKCVDLRPWFQTYSTIRSYVNNLPTTAVIWNEEGLYVKARTLPAGGFSSAIGVSYLGANGAVCMGGHNPNDGVS</sequence>
<dbReference type="GeneID" id="95518248"/>
<dbReference type="PROSITE" id="PS51257">
    <property type="entry name" value="PROKAR_LIPOPROTEIN"/>
    <property type="match status" value="1"/>
</dbReference>
<keyword evidence="1" id="KW-0732">Signal</keyword>
<gene>
    <name evidence="2" type="ORF">C5746_07020</name>
</gene>
<reference evidence="2 3" key="1">
    <citation type="journal article" date="2018" name="Front. Microbiol.">
        <title>Genome Sequencing of Streptomyces atratus SCSIOZH16 and Activation Production of Nocardamine via Metabolic Engineering.</title>
        <authorList>
            <person name="Li Y."/>
            <person name="Zhang C."/>
            <person name="Liu C."/>
            <person name="Ju J."/>
            <person name="Ma J."/>
        </authorList>
    </citation>
    <scope>NUCLEOTIDE SEQUENCE [LARGE SCALE GENOMIC DNA]</scope>
    <source>
        <strain evidence="2 3">SCSIO_ZH16</strain>
    </source>
</reference>
<feature type="signal peptide" evidence="1">
    <location>
        <begin position="1"/>
        <end position="23"/>
    </location>
</feature>
<organism evidence="2 3">
    <name type="scientific">Streptomyces atratus</name>
    <dbReference type="NCBI Taxonomy" id="1893"/>
    <lineage>
        <taxon>Bacteria</taxon>
        <taxon>Bacillati</taxon>
        <taxon>Actinomycetota</taxon>
        <taxon>Actinomycetes</taxon>
        <taxon>Kitasatosporales</taxon>
        <taxon>Streptomycetaceae</taxon>
        <taxon>Streptomyces</taxon>
    </lineage>
</organism>